<dbReference type="PANTHER" id="PTHR46056:SF12">
    <property type="entry name" value="LONG-CHAIN-ALCOHOL OXIDASE"/>
    <property type="match status" value="1"/>
</dbReference>
<keyword evidence="2" id="KW-0285">Flavoprotein</keyword>
<dbReference type="SUPFAM" id="SSF51905">
    <property type="entry name" value="FAD/NAD(P)-binding domain"/>
    <property type="match status" value="1"/>
</dbReference>
<dbReference type="GO" id="GO:0050660">
    <property type="term" value="F:flavin adenine dinucleotide binding"/>
    <property type="evidence" value="ECO:0007669"/>
    <property type="project" value="InterPro"/>
</dbReference>
<dbReference type="GO" id="GO:0016614">
    <property type="term" value="F:oxidoreductase activity, acting on CH-OH group of donors"/>
    <property type="evidence" value="ECO:0007669"/>
    <property type="project" value="InterPro"/>
</dbReference>
<dbReference type="AlphaFoldDB" id="A0A100W146"/>
<dbReference type="PANTHER" id="PTHR46056">
    <property type="entry name" value="LONG-CHAIN-ALCOHOL OXIDASE"/>
    <property type="match status" value="1"/>
</dbReference>
<dbReference type="Gene3D" id="3.50.50.60">
    <property type="entry name" value="FAD/NAD(P)-binding domain"/>
    <property type="match status" value="2"/>
</dbReference>
<keyword evidence="8" id="KW-1185">Reference proteome</keyword>
<accession>A0A100W146</accession>
<evidence type="ECO:0000313" key="7">
    <source>
        <dbReference type="EMBL" id="GAS89713.1"/>
    </source>
</evidence>
<evidence type="ECO:0000259" key="6">
    <source>
        <dbReference type="Pfam" id="PF05199"/>
    </source>
</evidence>
<dbReference type="OrthoDB" id="9798604at2"/>
<feature type="domain" description="Glucose-methanol-choline oxidoreductase N-terminal" evidence="5">
    <location>
        <begin position="97"/>
        <end position="320"/>
    </location>
</feature>
<reference evidence="8" key="1">
    <citation type="journal article" date="2016" name="Genome Announc.">
        <title>Draft Genome Sequences of Five Rapidly Growing Mycobacterium Species, M. thermoresistibile, M. fortuitum subsp. acetamidolyticum, M. canariasense, M. brisbanense, and M. novocastrense.</title>
        <authorList>
            <person name="Katahira K."/>
            <person name="Ogura Y."/>
            <person name="Gotoh Y."/>
            <person name="Hayashi T."/>
        </authorList>
    </citation>
    <scope>NUCLEOTIDE SEQUENCE [LARGE SCALE GENOMIC DNA]</scope>
    <source>
        <strain evidence="8">JCM15654</strain>
    </source>
</reference>
<proteinExistence type="inferred from homology"/>
<dbReference type="InterPro" id="IPR036188">
    <property type="entry name" value="FAD/NAD-bd_sf"/>
</dbReference>
<dbReference type="Pfam" id="PF05199">
    <property type="entry name" value="GMC_oxred_C"/>
    <property type="match status" value="1"/>
</dbReference>
<dbReference type="InterPro" id="IPR007867">
    <property type="entry name" value="GMC_OxRtase_C"/>
</dbReference>
<organism evidence="7 8">
    <name type="scientific">Mycolicibacterium brisbanense</name>
    <dbReference type="NCBI Taxonomy" id="146020"/>
    <lineage>
        <taxon>Bacteria</taxon>
        <taxon>Bacillati</taxon>
        <taxon>Actinomycetota</taxon>
        <taxon>Actinomycetes</taxon>
        <taxon>Mycobacteriales</taxon>
        <taxon>Mycobacteriaceae</taxon>
        <taxon>Mycolicibacterium</taxon>
    </lineage>
</organism>
<evidence type="ECO:0000313" key="8">
    <source>
        <dbReference type="Proteomes" id="UP000069620"/>
    </source>
</evidence>
<dbReference type="InterPro" id="IPR000172">
    <property type="entry name" value="GMC_OxRdtase_N"/>
</dbReference>
<name>A0A100W146_9MYCO</name>
<keyword evidence="3" id="KW-0274">FAD</keyword>
<dbReference type="PROSITE" id="PS00221">
    <property type="entry name" value="MIP"/>
    <property type="match status" value="1"/>
</dbReference>
<evidence type="ECO:0000256" key="2">
    <source>
        <dbReference type="ARBA" id="ARBA00022630"/>
    </source>
</evidence>
<reference evidence="8" key="2">
    <citation type="submission" date="2016-02" db="EMBL/GenBank/DDBJ databases">
        <title>Draft genome sequence of five rapidly growing Mycobacterium species.</title>
        <authorList>
            <person name="Katahira K."/>
            <person name="Gotou Y."/>
            <person name="Iida K."/>
            <person name="Ogura Y."/>
            <person name="Hayashi T."/>
        </authorList>
    </citation>
    <scope>NUCLEOTIDE SEQUENCE [LARGE SCALE GENOMIC DNA]</scope>
    <source>
        <strain evidence="8">JCM15654</strain>
    </source>
</reference>
<comment type="similarity">
    <text evidence="1">Belongs to the GMC oxidoreductase family.</text>
</comment>
<dbReference type="Proteomes" id="UP000069620">
    <property type="component" value="Unassembled WGS sequence"/>
</dbReference>
<dbReference type="Pfam" id="PF00732">
    <property type="entry name" value="GMC_oxred_N"/>
    <property type="match status" value="1"/>
</dbReference>
<sequence>MSPPVAALQTQVVSDPADVVETDIAIIGSGMGGGSLAYALRDCGAEVLIVEQGDFLPVERENWSFDAVHTKGRYKNSAAWYDTVAAKEFVPGNYHYVGGSTKLYGATLPRFRESDFDAVEHADGVSPSWPISYADLEPFYGEAEQMFWVHSNKGEDPTDPWRSTDYPFPGVPHEGAMARLVESAKKQGLHPFSSPLSIDYRPGGGCVRCYTCDSFPCMIDAKGDADVSAVRPALRAESRNVRLLTNAEVTRLDTDATGRQVTSARIVHAGKQIQVRAKKFVIACGAANTAALLLRSASDAHPQGLANSSDQVGRNYMAHVTTFFLAIDPRRQNEAVYQKTIGINDWYLAGPDNRFPLGNVQGLGKLRGPQAKLGKPWVPMPILDEVTKYTLDMFIQSEDLPLPENRIALNTRGQITVTRRATNLSSHQDLIARMKKVVRRAGFPIVMTRSLGVEATSHQCGTARMGADAATSVVDADLRSHDVDNLWIADSSVFVSSAAVNPAITVAALALRLGRSGALTA</sequence>
<evidence type="ECO:0000259" key="5">
    <source>
        <dbReference type="Pfam" id="PF00732"/>
    </source>
</evidence>
<evidence type="ECO:0000256" key="1">
    <source>
        <dbReference type="ARBA" id="ARBA00010790"/>
    </source>
</evidence>
<feature type="domain" description="Glucose-methanol-choline oxidoreductase C-terminal" evidence="6">
    <location>
        <begin position="453"/>
        <end position="510"/>
    </location>
</feature>
<protein>
    <submittedName>
        <fullName evidence="7">Choline dehydrogenase-like flavoprotein</fullName>
    </submittedName>
</protein>
<dbReference type="STRING" id="146020.RMCB_3809"/>
<dbReference type="InterPro" id="IPR022357">
    <property type="entry name" value="MIP_CS"/>
</dbReference>
<comment type="caution">
    <text evidence="7">The sequence shown here is derived from an EMBL/GenBank/DDBJ whole genome shotgun (WGS) entry which is preliminary data.</text>
</comment>
<dbReference type="EMBL" id="BCSX01000035">
    <property type="protein sequence ID" value="GAS89713.1"/>
    <property type="molecule type" value="Genomic_DNA"/>
</dbReference>
<evidence type="ECO:0000256" key="4">
    <source>
        <dbReference type="ARBA" id="ARBA00023002"/>
    </source>
</evidence>
<evidence type="ECO:0000256" key="3">
    <source>
        <dbReference type="ARBA" id="ARBA00022827"/>
    </source>
</evidence>
<gene>
    <name evidence="7" type="ORF">RMCB_3809</name>
</gene>
<keyword evidence="4" id="KW-0560">Oxidoreductase</keyword>